<dbReference type="Gene3D" id="3.90.20.20">
    <property type="match status" value="1"/>
</dbReference>
<dbReference type="GO" id="GO:0042803">
    <property type="term" value="F:protein homodimerization activity"/>
    <property type="evidence" value="ECO:0007669"/>
    <property type="project" value="InterPro"/>
</dbReference>
<keyword evidence="6" id="KW-1185">Reference proteome</keyword>
<dbReference type="InterPro" id="IPR009012">
    <property type="entry name" value="GrpE_head"/>
</dbReference>
<dbReference type="GO" id="GO:0030150">
    <property type="term" value="P:protein import into mitochondrial matrix"/>
    <property type="evidence" value="ECO:0007669"/>
    <property type="project" value="TreeGrafter"/>
</dbReference>
<dbReference type="SUPFAM" id="SSF51064">
    <property type="entry name" value="Head domain of nucleotide exchange factor GrpE"/>
    <property type="match status" value="1"/>
</dbReference>
<dbReference type="EMBL" id="LJSK01000042">
    <property type="protein sequence ID" value="KPI88710.1"/>
    <property type="molecule type" value="Genomic_DNA"/>
</dbReference>
<comment type="similarity">
    <text evidence="1 3">Belongs to the GrpE family.</text>
</comment>
<organism evidence="5 6">
    <name type="scientific">Leptomonas seymouri</name>
    <dbReference type="NCBI Taxonomy" id="5684"/>
    <lineage>
        <taxon>Eukaryota</taxon>
        <taxon>Discoba</taxon>
        <taxon>Euglenozoa</taxon>
        <taxon>Kinetoplastea</taxon>
        <taxon>Metakinetoplastina</taxon>
        <taxon>Trypanosomatida</taxon>
        <taxon>Trypanosomatidae</taxon>
        <taxon>Leishmaniinae</taxon>
        <taxon>Leptomonas</taxon>
    </lineage>
</organism>
<dbReference type="GO" id="GO:0051087">
    <property type="term" value="F:protein-folding chaperone binding"/>
    <property type="evidence" value="ECO:0007669"/>
    <property type="project" value="InterPro"/>
</dbReference>
<evidence type="ECO:0000256" key="4">
    <source>
        <dbReference type="SAM" id="Coils"/>
    </source>
</evidence>
<dbReference type="AlphaFoldDB" id="A0A0N1HZM2"/>
<feature type="coiled-coil region" evidence="4">
    <location>
        <begin position="39"/>
        <end position="90"/>
    </location>
</feature>
<dbReference type="GO" id="GO:0006457">
    <property type="term" value="P:protein folding"/>
    <property type="evidence" value="ECO:0007669"/>
    <property type="project" value="InterPro"/>
</dbReference>
<keyword evidence="2" id="KW-0143">Chaperone</keyword>
<evidence type="ECO:0000313" key="6">
    <source>
        <dbReference type="Proteomes" id="UP000038009"/>
    </source>
</evidence>
<dbReference type="Gene3D" id="2.30.22.10">
    <property type="entry name" value="Head domain of nucleotide exchange factor GrpE"/>
    <property type="match status" value="1"/>
</dbReference>
<evidence type="ECO:0000313" key="5">
    <source>
        <dbReference type="EMBL" id="KPI88710.1"/>
    </source>
</evidence>
<dbReference type="Proteomes" id="UP000038009">
    <property type="component" value="Unassembled WGS sequence"/>
</dbReference>
<dbReference type="PRINTS" id="PR00773">
    <property type="entry name" value="GRPEPROTEIN"/>
</dbReference>
<dbReference type="HAMAP" id="MF_01151">
    <property type="entry name" value="GrpE"/>
    <property type="match status" value="1"/>
</dbReference>
<accession>A0A0N1HZM2</accession>
<comment type="caution">
    <text evidence="5">The sequence shown here is derived from an EMBL/GenBank/DDBJ whole genome shotgun (WGS) entry which is preliminary data.</text>
</comment>
<evidence type="ECO:0000256" key="2">
    <source>
        <dbReference type="ARBA" id="ARBA00023186"/>
    </source>
</evidence>
<evidence type="ECO:0000256" key="3">
    <source>
        <dbReference type="RuleBase" id="RU004478"/>
    </source>
</evidence>
<dbReference type="InterPro" id="IPR013805">
    <property type="entry name" value="GrpE_CC"/>
</dbReference>
<evidence type="ECO:0000256" key="1">
    <source>
        <dbReference type="ARBA" id="ARBA00009054"/>
    </source>
</evidence>
<dbReference type="OMA" id="KQAHNDA"/>
<dbReference type="Pfam" id="PF01025">
    <property type="entry name" value="GrpE"/>
    <property type="match status" value="1"/>
</dbReference>
<dbReference type="InterPro" id="IPR000740">
    <property type="entry name" value="GrpE"/>
</dbReference>
<keyword evidence="4" id="KW-0175">Coiled coil</keyword>
<dbReference type="PANTHER" id="PTHR21237:SF23">
    <property type="entry name" value="GRPE PROTEIN HOMOLOG, MITOCHONDRIAL"/>
    <property type="match status" value="1"/>
</dbReference>
<dbReference type="PANTHER" id="PTHR21237">
    <property type="entry name" value="GRPE PROTEIN"/>
    <property type="match status" value="1"/>
</dbReference>
<gene>
    <name evidence="5" type="ORF">ABL78_2170</name>
</gene>
<protein>
    <submittedName>
        <fullName evidence="5">Putative co-chaperone GrpE</fullName>
    </submittedName>
</protein>
<proteinExistence type="inferred from homology"/>
<dbReference type="SUPFAM" id="SSF58014">
    <property type="entry name" value="Coiled-coil domain of nucleotide exchange factor GrpE"/>
    <property type="match status" value="1"/>
</dbReference>
<sequence>MFRRVGFAAVLCRGSFFANLRSCTTASGEDDSSSAFADRDEYDAVLKELEENKKLIEKLTTESLYKAAECQNLRKEMQEAKKNAELEAIAAFAKDMLELCDGLRVVVRQADEYLQQNESMPPSHASVLAGIKLTEGAAMATIKRHGISKICTTVGQPFDERLQEKLYTVPSTPELKDGSVAEIVKDGFLLNNSLLRKAQVAVSEGP</sequence>
<dbReference type="GO" id="GO:0051082">
    <property type="term" value="F:unfolded protein binding"/>
    <property type="evidence" value="ECO:0007669"/>
    <property type="project" value="TreeGrafter"/>
</dbReference>
<name>A0A0N1HZM2_LEPSE</name>
<dbReference type="GO" id="GO:0001405">
    <property type="term" value="C:PAM complex, Tim23 associated import motor"/>
    <property type="evidence" value="ECO:0007669"/>
    <property type="project" value="TreeGrafter"/>
</dbReference>
<dbReference type="OrthoDB" id="201635at2759"/>
<reference evidence="5 6" key="1">
    <citation type="journal article" date="2015" name="PLoS Pathog.">
        <title>Leptomonas seymouri: Adaptations to the Dixenous Life Cycle Analyzed by Genome Sequencing, Transcriptome Profiling and Co-infection with Leishmania donovani.</title>
        <authorList>
            <person name="Kraeva N."/>
            <person name="Butenko A."/>
            <person name="Hlavacova J."/>
            <person name="Kostygov A."/>
            <person name="Myskova J."/>
            <person name="Grybchuk D."/>
            <person name="Lestinova T."/>
            <person name="Votypka J."/>
            <person name="Volf P."/>
            <person name="Opperdoes F."/>
            <person name="Flegontov P."/>
            <person name="Lukes J."/>
            <person name="Yurchenko V."/>
        </authorList>
    </citation>
    <scope>NUCLEOTIDE SEQUENCE [LARGE SCALE GENOMIC DNA]</scope>
    <source>
        <strain evidence="5 6">ATCC 30220</strain>
    </source>
</reference>
<dbReference type="GO" id="GO:0000774">
    <property type="term" value="F:adenyl-nucleotide exchange factor activity"/>
    <property type="evidence" value="ECO:0007669"/>
    <property type="project" value="InterPro"/>
</dbReference>
<dbReference type="VEuPathDB" id="TriTrypDB:Lsey_0042_0170"/>